<organism evidence="2 3">
    <name type="scientific">Acidocella aquatica</name>
    <dbReference type="NCBI Taxonomy" id="1922313"/>
    <lineage>
        <taxon>Bacteria</taxon>
        <taxon>Pseudomonadati</taxon>
        <taxon>Pseudomonadota</taxon>
        <taxon>Alphaproteobacteria</taxon>
        <taxon>Acetobacterales</taxon>
        <taxon>Acidocellaceae</taxon>
        <taxon>Acidocella</taxon>
    </lineage>
</organism>
<dbReference type="Proteomes" id="UP001156641">
    <property type="component" value="Unassembled WGS sequence"/>
</dbReference>
<keyword evidence="3" id="KW-1185">Reference proteome</keyword>
<evidence type="ECO:0000313" key="3">
    <source>
        <dbReference type="Proteomes" id="UP001156641"/>
    </source>
</evidence>
<comment type="caution">
    <text evidence="2">The sequence shown here is derived from an EMBL/GenBank/DDBJ whole genome shotgun (WGS) entry which is preliminary data.</text>
</comment>
<proteinExistence type="predicted"/>
<sequence length="345" mass="34783">MNRRQMMRGLALASLVPLGAAPARAEAALALLVAGPDGEQTSRWGNACALAMQAGFPGAPSIITQAVGGLDGVTGANRLDALVVPDGKTAVILPGAALIAWLTGDSRVHFDPTRWVPLMAGGNSGVLVVRLPSGAAPDLKTLQSLAPLKLAADQPQSNDLAVLLALARLGVPTAPVFGLRGTDAKITAFTAGQVDAVFLCGEGVPEDIAPLTASGGVPVFSLGLQNADGTISPDPAFPSLPDATALGPSVSPFLDTAYRAAAAAARLDFIMVLPRLTDPGSISQWRQAASEALAAPALVAAASASSITLQSAPAVIAGLTALNLAPADQADMQAFLTKNFGWQPG</sequence>
<protein>
    <recommendedName>
        <fullName evidence="4">Tripartite-type tricarboxylate transporter receptor subunit TctC</fullName>
    </recommendedName>
</protein>
<evidence type="ECO:0000256" key="1">
    <source>
        <dbReference type="SAM" id="SignalP"/>
    </source>
</evidence>
<dbReference type="EMBL" id="BSOS01000094">
    <property type="protein sequence ID" value="GLR68721.1"/>
    <property type="molecule type" value="Genomic_DNA"/>
</dbReference>
<reference evidence="3" key="1">
    <citation type="journal article" date="2019" name="Int. J. Syst. Evol. Microbiol.">
        <title>The Global Catalogue of Microorganisms (GCM) 10K type strain sequencing project: providing services to taxonomists for standard genome sequencing and annotation.</title>
        <authorList>
            <consortium name="The Broad Institute Genomics Platform"/>
            <consortium name="The Broad Institute Genome Sequencing Center for Infectious Disease"/>
            <person name="Wu L."/>
            <person name="Ma J."/>
        </authorList>
    </citation>
    <scope>NUCLEOTIDE SEQUENCE [LARGE SCALE GENOMIC DNA]</scope>
    <source>
        <strain evidence="3">NBRC 112502</strain>
    </source>
</reference>
<accession>A0ABQ6A958</accession>
<gene>
    <name evidence="2" type="ORF">GCM10010909_34030</name>
</gene>
<evidence type="ECO:0000313" key="2">
    <source>
        <dbReference type="EMBL" id="GLR68721.1"/>
    </source>
</evidence>
<feature type="signal peptide" evidence="1">
    <location>
        <begin position="1"/>
        <end position="25"/>
    </location>
</feature>
<name>A0ABQ6A958_9PROT</name>
<keyword evidence="1" id="KW-0732">Signal</keyword>
<evidence type="ECO:0008006" key="4">
    <source>
        <dbReference type="Google" id="ProtNLM"/>
    </source>
</evidence>
<feature type="chain" id="PRO_5047479935" description="Tripartite-type tricarboxylate transporter receptor subunit TctC" evidence="1">
    <location>
        <begin position="26"/>
        <end position="345"/>
    </location>
</feature>